<organism evidence="2 3">
    <name type="scientific">Mesorhizobium plurifarium</name>
    <dbReference type="NCBI Taxonomy" id="69974"/>
    <lineage>
        <taxon>Bacteria</taxon>
        <taxon>Pseudomonadati</taxon>
        <taxon>Pseudomonadota</taxon>
        <taxon>Alphaproteobacteria</taxon>
        <taxon>Hyphomicrobiales</taxon>
        <taxon>Phyllobacteriaceae</taxon>
        <taxon>Mesorhizobium</taxon>
    </lineage>
</organism>
<dbReference type="EMBL" id="CCMZ01000076">
    <property type="protein sequence ID" value="CDX29173.1"/>
    <property type="molecule type" value="Genomic_DNA"/>
</dbReference>
<sequence>MVQHRRHQGLGPRRRAALGTVGHHVEGRDRHGAARSARMDDNALIQRAQVRRVQGDKAATRRPINKNKNAEGEPARLRDNTGKQVGFGRGGVWGARLQKPRPVEIRPARLFALRKVIARRVAQAIPAEMNQNLPNCPLDSSSEG</sequence>
<name>A0A090EFN9_MESPL</name>
<protein>
    <submittedName>
        <fullName evidence="2">Uncharacterized protein</fullName>
    </submittedName>
</protein>
<feature type="compositionally biased region" description="Basic and acidic residues" evidence="1">
    <location>
        <begin position="68"/>
        <end position="81"/>
    </location>
</feature>
<dbReference type="Proteomes" id="UP000045285">
    <property type="component" value="Unassembled WGS sequence"/>
</dbReference>
<evidence type="ECO:0000313" key="3">
    <source>
        <dbReference type="Proteomes" id="UP000045285"/>
    </source>
</evidence>
<evidence type="ECO:0000256" key="1">
    <source>
        <dbReference type="SAM" id="MobiDB-lite"/>
    </source>
</evidence>
<gene>
    <name evidence="2" type="ORF">MPL3356_90244</name>
</gene>
<proteinExistence type="predicted"/>
<dbReference type="AlphaFoldDB" id="A0A090EFN9"/>
<accession>A0A090EFN9</accession>
<reference evidence="3" key="1">
    <citation type="submission" date="2014-08" db="EMBL/GenBank/DDBJ databases">
        <authorList>
            <person name="Moulin L."/>
        </authorList>
    </citation>
    <scope>NUCLEOTIDE SEQUENCE [LARGE SCALE GENOMIC DNA]</scope>
</reference>
<feature type="region of interest" description="Disordered" evidence="1">
    <location>
        <begin position="52"/>
        <end position="93"/>
    </location>
</feature>
<evidence type="ECO:0000313" key="2">
    <source>
        <dbReference type="EMBL" id="CDX29173.1"/>
    </source>
</evidence>
<keyword evidence="3" id="KW-1185">Reference proteome</keyword>